<dbReference type="GO" id="GO:0005886">
    <property type="term" value="C:plasma membrane"/>
    <property type="evidence" value="ECO:0007669"/>
    <property type="project" value="UniProtKB-SubCell"/>
</dbReference>
<keyword evidence="6 7" id="KW-0472">Membrane</keyword>
<keyword evidence="9" id="KW-1185">Reference proteome</keyword>
<name>A0A1I1X5V7_9BACL</name>
<comment type="similarity">
    <text evidence="2">Belongs to the UPF0719 family.</text>
</comment>
<dbReference type="InterPro" id="IPR007140">
    <property type="entry name" value="DUF350"/>
</dbReference>
<feature type="transmembrane region" description="Helical" evidence="7">
    <location>
        <begin position="74"/>
        <end position="101"/>
    </location>
</feature>
<feature type="transmembrane region" description="Helical" evidence="7">
    <location>
        <begin position="113"/>
        <end position="131"/>
    </location>
</feature>
<dbReference type="Proteomes" id="UP000198855">
    <property type="component" value="Unassembled WGS sequence"/>
</dbReference>
<sequence>MTWTDLLQIPVWTGAGALLLFVLMYLDSLSTKYHDFKEMKDGNIAVTIRFVMKLGAQAYILASSIGQATYMWEALVISLVSFITLLIVEAIFRIIFGAVAGIQLDKGIHEGKIGYALIAGSLHIAGALIIGSV</sequence>
<evidence type="ECO:0000256" key="6">
    <source>
        <dbReference type="ARBA" id="ARBA00023136"/>
    </source>
</evidence>
<evidence type="ECO:0000313" key="8">
    <source>
        <dbReference type="EMBL" id="SFE01063.1"/>
    </source>
</evidence>
<dbReference type="STRING" id="1045775.SAMN05216378_1965"/>
<evidence type="ECO:0000256" key="4">
    <source>
        <dbReference type="ARBA" id="ARBA00022692"/>
    </source>
</evidence>
<accession>A0A1I1X5V7</accession>
<dbReference type="PANTHER" id="PTHR40043:SF1">
    <property type="entry name" value="UPF0719 INNER MEMBRANE PROTEIN YJFL"/>
    <property type="match status" value="1"/>
</dbReference>
<feature type="transmembrane region" description="Helical" evidence="7">
    <location>
        <begin position="46"/>
        <end position="68"/>
    </location>
</feature>
<dbReference type="RefSeq" id="WP_091184071.1">
    <property type="nucleotide sequence ID" value="NZ_FOMT01000002.1"/>
</dbReference>
<evidence type="ECO:0000313" key="9">
    <source>
        <dbReference type="Proteomes" id="UP000198855"/>
    </source>
</evidence>
<evidence type="ECO:0000256" key="5">
    <source>
        <dbReference type="ARBA" id="ARBA00022989"/>
    </source>
</evidence>
<proteinExistence type="inferred from homology"/>
<feature type="transmembrane region" description="Helical" evidence="7">
    <location>
        <begin position="6"/>
        <end position="26"/>
    </location>
</feature>
<reference evidence="9" key="1">
    <citation type="submission" date="2016-10" db="EMBL/GenBank/DDBJ databases">
        <authorList>
            <person name="Varghese N."/>
            <person name="Submissions S."/>
        </authorList>
    </citation>
    <scope>NUCLEOTIDE SEQUENCE [LARGE SCALE GENOMIC DNA]</scope>
    <source>
        <strain evidence="9">CGMCC 1.10784</strain>
    </source>
</reference>
<evidence type="ECO:0000256" key="3">
    <source>
        <dbReference type="ARBA" id="ARBA00022475"/>
    </source>
</evidence>
<dbReference type="AlphaFoldDB" id="A0A1I1X5V7"/>
<comment type="subcellular location">
    <subcellularLocation>
        <location evidence="1">Cell membrane</location>
        <topology evidence="1">Multi-pass membrane protein</topology>
    </subcellularLocation>
</comment>
<organism evidence="8 9">
    <name type="scientific">Paenibacillus catalpae</name>
    <dbReference type="NCBI Taxonomy" id="1045775"/>
    <lineage>
        <taxon>Bacteria</taxon>
        <taxon>Bacillati</taxon>
        <taxon>Bacillota</taxon>
        <taxon>Bacilli</taxon>
        <taxon>Bacillales</taxon>
        <taxon>Paenibacillaceae</taxon>
        <taxon>Paenibacillus</taxon>
    </lineage>
</organism>
<dbReference type="PANTHER" id="PTHR40043">
    <property type="entry name" value="UPF0719 INNER MEMBRANE PROTEIN YJFL"/>
    <property type="match status" value="1"/>
</dbReference>
<dbReference type="EMBL" id="FOMT01000002">
    <property type="protein sequence ID" value="SFE01063.1"/>
    <property type="molecule type" value="Genomic_DNA"/>
</dbReference>
<gene>
    <name evidence="8" type="ORF">SAMN05216378_1965</name>
</gene>
<protein>
    <submittedName>
        <fullName evidence="8">Uncharacterized membrane protein YjfL, UPF0719 family</fullName>
    </submittedName>
</protein>
<evidence type="ECO:0000256" key="2">
    <source>
        <dbReference type="ARBA" id="ARBA00005779"/>
    </source>
</evidence>
<evidence type="ECO:0000256" key="1">
    <source>
        <dbReference type="ARBA" id="ARBA00004651"/>
    </source>
</evidence>
<keyword evidence="4 7" id="KW-0812">Transmembrane</keyword>
<evidence type="ECO:0000256" key="7">
    <source>
        <dbReference type="SAM" id="Phobius"/>
    </source>
</evidence>
<dbReference type="Pfam" id="PF03994">
    <property type="entry name" value="DUF350"/>
    <property type="match status" value="1"/>
</dbReference>
<keyword evidence="3" id="KW-1003">Cell membrane</keyword>
<keyword evidence="5 7" id="KW-1133">Transmembrane helix</keyword>
<dbReference type="OrthoDB" id="2678278at2"/>